<dbReference type="PANTHER" id="PTHR45138">
    <property type="entry name" value="REGULATORY COMPONENTS OF SENSORY TRANSDUCTION SYSTEM"/>
    <property type="match status" value="1"/>
</dbReference>
<protein>
    <submittedName>
        <fullName evidence="6">Diguanylate cyclase</fullName>
    </submittedName>
</protein>
<dbReference type="CDD" id="cd00156">
    <property type="entry name" value="REC"/>
    <property type="match status" value="1"/>
</dbReference>
<dbReference type="Pfam" id="PF00072">
    <property type="entry name" value="Response_reg"/>
    <property type="match status" value="2"/>
</dbReference>
<dbReference type="PANTHER" id="PTHR45138:SF9">
    <property type="entry name" value="DIGUANYLATE CYCLASE DGCM-RELATED"/>
    <property type="match status" value="1"/>
</dbReference>
<comment type="caution">
    <text evidence="6">The sequence shown here is derived from an EMBL/GenBank/DDBJ whole genome shotgun (WGS) entry which is preliminary data.</text>
</comment>
<dbReference type="SMART" id="SM00267">
    <property type="entry name" value="GGDEF"/>
    <property type="match status" value="1"/>
</dbReference>
<feature type="domain" description="GGDEF" evidence="4">
    <location>
        <begin position="275"/>
        <end position="408"/>
    </location>
</feature>
<keyword evidence="2" id="KW-0597">Phosphoprotein</keyword>
<feature type="domain" description="Response regulatory" evidence="3">
    <location>
        <begin position="119"/>
        <end position="235"/>
    </location>
</feature>
<evidence type="ECO:0000259" key="5">
    <source>
        <dbReference type="PROSITE" id="PS50894"/>
    </source>
</evidence>
<evidence type="ECO:0000313" key="7">
    <source>
        <dbReference type="Proteomes" id="UP000322524"/>
    </source>
</evidence>
<organism evidence="6 7">
    <name type="scientific">Sutcliffiella horikoshii</name>
    <dbReference type="NCBI Taxonomy" id="79883"/>
    <lineage>
        <taxon>Bacteria</taxon>
        <taxon>Bacillati</taxon>
        <taxon>Bacillota</taxon>
        <taxon>Bacilli</taxon>
        <taxon>Bacillales</taxon>
        <taxon>Bacillaceae</taxon>
        <taxon>Sutcliffiella</taxon>
    </lineage>
</organism>
<dbReference type="GO" id="GO:0052621">
    <property type="term" value="F:diguanylate cyclase activity"/>
    <property type="evidence" value="ECO:0007669"/>
    <property type="project" value="TreeGrafter"/>
</dbReference>
<dbReference type="Pfam" id="PF00990">
    <property type="entry name" value="GGDEF"/>
    <property type="match status" value="1"/>
</dbReference>
<feature type="domain" description="Response regulatory" evidence="3">
    <location>
        <begin position="418"/>
        <end position="542"/>
    </location>
</feature>
<accession>A0A5D4SVT3</accession>
<feature type="modified residue" description="4-aspartylphosphate" evidence="2">
    <location>
        <position position="168"/>
    </location>
</feature>
<dbReference type="InterPro" id="IPR011006">
    <property type="entry name" value="CheY-like_superfamily"/>
</dbReference>
<dbReference type="GO" id="GO:0005886">
    <property type="term" value="C:plasma membrane"/>
    <property type="evidence" value="ECO:0007669"/>
    <property type="project" value="TreeGrafter"/>
</dbReference>
<dbReference type="Gene3D" id="3.30.70.270">
    <property type="match status" value="1"/>
</dbReference>
<dbReference type="EMBL" id="VTEV01000005">
    <property type="protein sequence ID" value="TYS67513.1"/>
    <property type="molecule type" value="Genomic_DNA"/>
</dbReference>
<feature type="modified residue" description="4-aspartylphosphate" evidence="2">
    <location>
        <position position="475"/>
    </location>
</feature>
<dbReference type="OrthoDB" id="9759607at2"/>
<name>A0A5D4SVT3_9BACI</name>
<dbReference type="InterPro" id="IPR008207">
    <property type="entry name" value="Sig_transdc_His_kin_Hpt_dom"/>
</dbReference>
<dbReference type="SMART" id="SM00448">
    <property type="entry name" value="REC"/>
    <property type="match status" value="2"/>
</dbReference>
<evidence type="ECO:0000256" key="1">
    <source>
        <dbReference type="PROSITE-ProRule" id="PRU00110"/>
    </source>
</evidence>
<dbReference type="Proteomes" id="UP000322524">
    <property type="component" value="Unassembled WGS sequence"/>
</dbReference>
<dbReference type="STRING" id="79883.GCA_001636495_04084"/>
<feature type="modified residue" description="Phosphohistidine" evidence="1">
    <location>
        <position position="55"/>
    </location>
</feature>
<dbReference type="InterPro" id="IPR000160">
    <property type="entry name" value="GGDEF_dom"/>
</dbReference>
<dbReference type="PROSITE" id="PS50887">
    <property type="entry name" value="GGDEF"/>
    <property type="match status" value="1"/>
</dbReference>
<dbReference type="GO" id="GO:0043709">
    <property type="term" value="P:cell adhesion involved in single-species biofilm formation"/>
    <property type="evidence" value="ECO:0007669"/>
    <property type="project" value="TreeGrafter"/>
</dbReference>
<reference evidence="6 7" key="1">
    <citation type="submission" date="2019-08" db="EMBL/GenBank/DDBJ databases">
        <title>Bacillus genomes from the desert of Cuatro Cienegas, Coahuila.</title>
        <authorList>
            <person name="Olmedo-Alvarez G."/>
        </authorList>
    </citation>
    <scope>NUCLEOTIDE SEQUENCE [LARGE SCALE GENOMIC DNA]</scope>
    <source>
        <strain evidence="6 7">CH28_1T</strain>
    </source>
</reference>
<dbReference type="InterPro" id="IPR043128">
    <property type="entry name" value="Rev_trsase/Diguanyl_cyclase"/>
</dbReference>
<gene>
    <name evidence="6" type="ORF">FZC76_13085</name>
</gene>
<dbReference type="InterPro" id="IPR036641">
    <property type="entry name" value="HPT_dom_sf"/>
</dbReference>
<dbReference type="Gene3D" id="3.40.50.2300">
    <property type="match status" value="2"/>
</dbReference>
<dbReference type="InterPro" id="IPR029787">
    <property type="entry name" value="Nucleotide_cyclase"/>
</dbReference>
<dbReference type="Pfam" id="PF01627">
    <property type="entry name" value="Hpt"/>
    <property type="match status" value="1"/>
</dbReference>
<evidence type="ECO:0000259" key="4">
    <source>
        <dbReference type="PROSITE" id="PS50887"/>
    </source>
</evidence>
<dbReference type="SUPFAM" id="SSF55073">
    <property type="entry name" value="Nucleotide cyclase"/>
    <property type="match status" value="1"/>
</dbReference>
<dbReference type="NCBIfam" id="TIGR00254">
    <property type="entry name" value="GGDEF"/>
    <property type="match status" value="1"/>
</dbReference>
<dbReference type="SUPFAM" id="SSF47226">
    <property type="entry name" value="Histidine-containing phosphotransfer domain, HPT domain"/>
    <property type="match status" value="1"/>
</dbReference>
<dbReference type="FunFam" id="3.30.70.270:FF:000001">
    <property type="entry name" value="Diguanylate cyclase domain protein"/>
    <property type="match status" value="1"/>
</dbReference>
<dbReference type="SUPFAM" id="SSF52172">
    <property type="entry name" value="CheY-like"/>
    <property type="match status" value="2"/>
</dbReference>
<dbReference type="InterPro" id="IPR050469">
    <property type="entry name" value="Diguanylate_Cyclase"/>
</dbReference>
<dbReference type="GO" id="GO:1902201">
    <property type="term" value="P:negative regulation of bacterial-type flagellum-dependent cell motility"/>
    <property type="evidence" value="ECO:0007669"/>
    <property type="project" value="TreeGrafter"/>
</dbReference>
<dbReference type="CDD" id="cd17574">
    <property type="entry name" value="REC_OmpR"/>
    <property type="match status" value="1"/>
</dbReference>
<evidence type="ECO:0000259" key="3">
    <source>
        <dbReference type="PROSITE" id="PS50110"/>
    </source>
</evidence>
<evidence type="ECO:0000256" key="2">
    <source>
        <dbReference type="PROSITE-ProRule" id="PRU00169"/>
    </source>
</evidence>
<dbReference type="CDD" id="cd01949">
    <property type="entry name" value="GGDEF"/>
    <property type="match status" value="1"/>
</dbReference>
<dbReference type="PROSITE" id="PS50110">
    <property type="entry name" value="RESPONSE_REGULATORY"/>
    <property type="match status" value="2"/>
</dbReference>
<feature type="domain" description="HPt" evidence="5">
    <location>
        <begin position="16"/>
        <end position="117"/>
    </location>
</feature>
<evidence type="ECO:0000313" key="6">
    <source>
        <dbReference type="EMBL" id="TYS67513.1"/>
    </source>
</evidence>
<dbReference type="AlphaFoldDB" id="A0A5D4SVT3"/>
<dbReference type="GO" id="GO:0000160">
    <property type="term" value="P:phosphorelay signal transduction system"/>
    <property type="evidence" value="ECO:0007669"/>
    <property type="project" value="InterPro"/>
</dbReference>
<dbReference type="InterPro" id="IPR001789">
    <property type="entry name" value="Sig_transdc_resp-reg_receiver"/>
</dbReference>
<dbReference type="PROSITE" id="PS50894">
    <property type="entry name" value="HPT"/>
    <property type="match status" value="1"/>
</dbReference>
<proteinExistence type="predicted"/>
<sequence>MEFRGYSSRLSHRKVGCAVLDKYKTKLIATILNQIDQWKDSASDVPHEEVYRFVHSIKGTARTVGLDELGDITEALYEKISVAEKRAWQLEECQSFLQEVIVFCKKIGTIPEQTKDHPRILIADRDPALLVEWKEYLESKSFHVLVSTDMEKTIDTFYDVKPDCLIIDEGLKDEKGLSLLERLQASGQQMLTPIMVIGDNSNREIRLNAYRKGADDFISKPLDLEEFEVRVSRQVSRKKQYDDLLLMDELTKAYNRKYFQSFFAKQQSILTRVKEPFSVGVIDLDYFKQVNDTYGHVVGDEVLKQLASYMKQNMRSGDVFARYGGEEFAMLLPNTVIEQAKKLVERLLNGFMKLNFQADQVSFTCSFSGGVVQVTEGGLALERVMERADKALYEAKKNGKARVEVYEGGQEVVTQKVKVAIVDDDEIVRMMLSEVIGKLSLPANRIIDIETFPDGKSFLQSEWLHSQDRYVVILDGMMPKMDGLEVLQRLRSERRHDQFRVMMLTSRKSERDIQKALQLGADDYVTKPFKLLEVEARLQHLIKRGM</sequence>
<dbReference type="Gene3D" id="1.20.120.160">
    <property type="entry name" value="HPT domain"/>
    <property type="match status" value="1"/>
</dbReference>